<dbReference type="Gene3D" id="3.10.105.10">
    <property type="entry name" value="Dipeptide-binding Protein, Domain 3"/>
    <property type="match status" value="1"/>
</dbReference>
<dbReference type="SUPFAM" id="SSF53850">
    <property type="entry name" value="Periplasmic binding protein-like II"/>
    <property type="match status" value="1"/>
</dbReference>
<evidence type="ECO:0000313" key="9">
    <source>
        <dbReference type="Proteomes" id="UP000321794"/>
    </source>
</evidence>
<comment type="caution">
    <text evidence="8">The sequence shown here is derived from an EMBL/GenBank/DDBJ whole genome shotgun (WGS) entry which is preliminary data.</text>
</comment>
<evidence type="ECO:0000256" key="6">
    <source>
        <dbReference type="SAM" id="SignalP"/>
    </source>
</evidence>
<dbReference type="InterPro" id="IPR039424">
    <property type="entry name" value="SBP_5"/>
</dbReference>
<feature type="chain" id="PRO_5045708261" evidence="6">
    <location>
        <begin position="23"/>
        <end position="546"/>
    </location>
</feature>
<evidence type="ECO:0000256" key="4">
    <source>
        <dbReference type="ARBA" id="ARBA00022729"/>
    </source>
</evidence>
<reference evidence="8 9" key="1">
    <citation type="submission" date="2019-07" db="EMBL/GenBank/DDBJ databases">
        <title>Whole genome shotgun sequence of Lactobacillus zymae NBRC 107157.</title>
        <authorList>
            <person name="Hosoyama A."/>
            <person name="Uohara A."/>
            <person name="Ohji S."/>
            <person name="Ichikawa N."/>
        </authorList>
    </citation>
    <scope>NUCLEOTIDE SEQUENCE [LARGE SCALE GENOMIC DNA]</scope>
    <source>
        <strain evidence="8 9">NBRC 107157</strain>
    </source>
</reference>
<evidence type="ECO:0000256" key="3">
    <source>
        <dbReference type="ARBA" id="ARBA00022448"/>
    </source>
</evidence>
<evidence type="ECO:0000256" key="5">
    <source>
        <dbReference type="SAM" id="MobiDB-lite"/>
    </source>
</evidence>
<keyword evidence="4 6" id="KW-0732">Signal</keyword>
<dbReference type="Gene3D" id="3.40.190.10">
    <property type="entry name" value="Periplasmic binding protein-like II"/>
    <property type="match status" value="1"/>
</dbReference>
<evidence type="ECO:0000256" key="1">
    <source>
        <dbReference type="ARBA" id="ARBA00004196"/>
    </source>
</evidence>
<dbReference type="EMBL" id="BJZK01000004">
    <property type="protein sequence ID" value="GEO71392.1"/>
    <property type="molecule type" value="Genomic_DNA"/>
</dbReference>
<dbReference type="InterPro" id="IPR030678">
    <property type="entry name" value="Peptide/Ni-bd"/>
</dbReference>
<sequence>MMKINSAVKLGTVATFAAILLAACGSSSSSNSGASEAKDQTLNWMESSALPSMDISTATDVVSGETLNNTNEGLLRMGKNSKTHPGVAKSYSKSKDGKTYTFNLRKSKWSNGDPVTAKDFVYSWQRTVNPKTASQYAYLFAQVKNANAIMNNKKPVSSLGIKADGNYKVVVTLTKATNYFPALVANPTFYPQDKKIVQKYGKKYAANAQSNVYNGPFKLTYWTGTSDNWTLSKNSNYWNAKNVKLKKINFKTMKDPQTALSQYQSGKLDATYLSGQQPKNYKNDKQYVVRKGASTFYIEMNEKKDAIFKNVNARKALSLAINRNQFVNKVLQDGSTVPSGYVADGLVSYKGTDFAKAAKTSEGTAYNLAEAKTLWKKALKETGKSNVSLTLMADDTPAGKNATEYVQSQWAKLPGLKVTNSNLPFKTRLSRSQNGQFDVVVSGWGADFADPISFLSLFTSGNSYNNGKWKSTTYDKDIDKANNQDANNESARWNDLIDAEKTLMNEQGIIPIYQQAKPQLVKSNVKGVIYFPTGANWDFSKTYISK</sequence>
<accession>A0ABQ0WXV8</accession>
<evidence type="ECO:0000313" key="8">
    <source>
        <dbReference type="EMBL" id="GEO71392.1"/>
    </source>
</evidence>
<organism evidence="8 9">
    <name type="scientific">Levilactobacillus zymae</name>
    <dbReference type="NCBI Taxonomy" id="267363"/>
    <lineage>
        <taxon>Bacteria</taxon>
        <taxon>Bacillati</taxon>
        <taxon>Bacillota</taxon>
        <taxon>Bacilli</taxon>
        <taxon>Lactobacillales</taxon>
        <taxon>Lactobacillaceae</taxon>
        <taxon>Levilactobacillus</taxon>
    </lineage>
</organism>
<dbReference type="Gene3D" id="3.90.76.10">
    <property type="entry name" value="Dipeptide-binding Protein, Domain 1"/>
    <property type="match status" value="1"/>
</dbReference>
<evidence type="ECO:0000256" key="2">
    <source>
        <dbReference type="ARBA" id="ARBA00005695"/>
    </source>
</evidence>
<feature type="region of interest" description="Disordered" evidence="5">
    <location>
        <begin position="71"/>
        <end position="90"/>
    </location>
</feature>
<keyword evidence="9" id="KW-1185">Reference proteome</keyword>
<feature type="signal peptide" evidence="6">
    <location>
        <begin position="1"/>
        <end position="22"/>
    </location>
</feature>
<dbReference type="PANTHER" id="PTHR30290">
    <property type="entry name" value="PERIPLASMIC BINDING COMPONENT OF ABC TRANSPORTER"/>
    <property type="match status" value="1"/>
</dbReference>
<keyword evidence="3" id="KW-0813">Transport</keyword>
<comment type="similarity">
    <text evidence="2">Belongs to the bacterial solute-binding protein 5 family.</text>
</comment>
<dbReference type="PIRSF" id="PIRSF002741">
    <property type="entry name" value="MppA"/>
    <property type="match status" value="1"/>
</dbReference>
<dbReference type="Proteomes" id="UP000321794">
    <property type="component" value="Unassembled WGS sequence"/>
</dbReference>
<dbReference type="CDD" id="cd08504">
    <property type="entry name" value="PBP2_OppA"/>
    <property type="match status" value="1"/>
</dbReference>
<comment type="subcellular location">
    <subcellularLocation>
        <location evidence="1">Cell envelope</location>
    </subcellularLocation>
</comment>
<dbReference type="PANTHER" id="PTHR30290:SF10">
    <property type="entry name" value="PERIPLASMIC OLIGOPEPTIDE-BINDING PROTEIN-RELATED"/>
    <property type="match status" value="1"/>
</dbReference>
<dbReference type="Pfam" id="PF00496">
    <property type="entry name" value="SBP_bac_5"/>
    <property type="match status" value="1"/>
</dbReference>
<dbReference type="PROSITE" id="PS51257">
    <property type="entry name" value="PROKAR_LIPOPROTEIN"/>
    <property type="match status" value="1"/>
</dbReference>
<dbReference type="InterPro" id="IPR000914">
    <property type="entry name" value="SBP_5_dom"/>
</dbReference>
<feature type="domain" description="Solute-binding protein family 5" evidence="7">
    <location>
        <begin position="83"/>
        <end position="465"/>
    </location>
</feature>
<protein>
    <submittedName>
        <fullName evidence="8">Peptide ABC transporter substrate-binding protein</fullName>
    </submittedName>
</protein>
<gene>
    <name evidence="8" type="primary">oppA_4</name>
    <name evidence="8" type="ORF">LZY01_05600</name>
</gene>
<proteinExistence type="inferred from homology"/>
<evidence type="ECO:0000259" key="7">
    <source>
        <dbReference type="Pfam" id="PF00496"/>
    </source>
</evidence>
<name>A0ABQ0WXV8_9LACO</name>